<keyword evidence="9" id="KW-1185">Reference proteome</keyword>
<dbReference type="Pfam" id="PF00672">
    <property type="entry name" value="HAMP"/>
    <property type="match status" value="1"/>
</dbReference>
<dbReference type="RefSeq" id="WP_271168222.1">
    <property type="nucleotide sequence ID" value="NZ_BSFI01000007.1"/>
</dbReference>
<keyword evidence="6" id="KW-0472">Membrane</keyword>
<name>A0A9W6J1C4_9HYPH</name>
<dbReference type="Gene3D" id="1.20.5.1930">
    <property type="match status" value="1"/>
</dbReference>
<evidence type="ECO:0000256" key="3">
    <source>
        <dbReference type="ARBA" id="ARBA00022679"/>
    </source>
</evidence>
<evidence type="ECO:0000256" key="4">
    <source>
        <dbReference type="ARBA" id="ARBA00022777"/>
    </source>
</evidence>
<dbReference type="GO" id="GO:0046983">
    <property type="term" value="F:protein dimerization activity"/>
    <property type="evidence" value="ECO:0007669"/>
    <property type="project" value="InterPro"/>
</dbReference>
<dbReference type="PROSITE" id="PS50885">
    <property type="entry name" value="HAMP"/>
    <property type="match status" value="1"/>
</dbReference>
<comment type="caution">
    <text evidence="8">The sequence shown here is derived from an EMBL/GenBank/DDBJ whole genome shotgun (WGS) entry which is preliminary data.</text>
</comment>
<accession>A0A9W6J1C4</accession>
<dbReference type="SMART" id="SM00304">
    <property type="entry name" value="HAMP"/>
    <property type="match status" value="1"/>
</dbReference>
<evidence type="ECO:0000256" key="1">
    <source>
        <dbReference type="ARBA" id="ARBA00004370"/>
    </source>
</evidence>
<dbReference type="InterPro" id="IPR050482">
    <property type="entry name" value="Sensor_HK_TwoCompSys"/>
</dbReference>
<dbReference type="Gene3D" id="3.30.565.10">
    <property type="entry name" value="Histidine kinase-like ATPase, C-terminal domain"/>
    <property type="match status" value="1"/>
</dbReference>
<dbReference type="AlphaFoldDB" id="A0A9W6J1C4"/>
<evidence type="ECO:0000259" key="7">
    <source>
        <dbReference type="PROSITE" id="PS50885"/>
    </source>
</evidence>
<dbReference type="CDD" id="cd16917">
    <property type="entry name" value="HATPase_UhpB-NarQ-NarX-like"/>
    <property type="match status" value="1"/>
</dbReference>
<keyword evidence="6" id="KW-0812">Transmembrane</keyword>
<organism evidence="8 9">
    <name type="scientific">Hansschlegelia plantiphila</name>
    <dbReference type="NCBI Taxonomy" id="374655"/>
    <lineage>
        <taxon>Bacteria</taxon>
        <taxon>Pseudomonadati</taxon>
        <taxon>Pseudomonadota</taxon>
        <taxon>Alphaproteobacteria</taxon>
        <taxon>Hyphomicrobiales</taxon>
        <taxon>Methylopilaceae</taxon>
        <taxon>Hansschlegelia</taxon>
    </lineage>
</organism>
<dbReference type="InterPro" id="IPR003660">
    <property type="entry name" value="HAMP_dom"/>
</dbReference>
<dbReference type="InterPro" id="IPR011712">
    <property type="entry name" value="Sig_transdc_His_kin_sub3_dim/P"/>
</dbReference>
<evidence type="ECO:0000313" key="9">
    <source>
        <dbReference type="Proteomes" id="UP001143372"/>
    </source>
</evidence>
<feature type="transmembrane region" description="Helical" evidence="6">
    <location>
        <begin position="35"/>
        <end position="56"/>
    </location>
</feature>
<keyword evidence="3" id="KW-0808">Transferase</keyword>
<dbReference type="GO" id="GO:0016020">
    <property type="term" value="C:membrane"/>
    <property type="evidence" value="ECO:0007669"/>
    <property type="project" value="UniProtKB-SubCell"/>
</dbReference>
<dbReference type="InterPro" id="IPR036890">
    <property type="entry name" value="HATPase_C_sf"/>
</dbReference>
<evidence type="ECO:0000256" key="5">
    <source>
        <dbReference type="ARBA" id="ARBA00023012"/>
    </source>
</evidence>
<reference evidence="8" key="1">
    <citation type="journal article" date="2014" name="Int. J. Syst. Evol. Microbiol.">
        <title>Complete genome sequence of Corynebacterium casei LMG S-19264T (=DSM 44701T), isolated from a smear-ripened cheese.</title>
        <authorList>
            <consortium name="US DOE Joint Genome Institute (JGI-PGF)"/>
            <person name="Walter F."/>
            <person name="Albersmeier A."/>
            <person name="Kalinowski J."/>
            <person name="Ruckert C."/>
        </authorList>
    </citation>
    <scope>NUCLEOTIDE SEQUENCE</scope>
    <source>
        <strain evidence="8">VKM B-2347</strain>
    </source>
</reference>
<keyword evidence="5" id="KW-0902">Two-component regulatory system</keyword>
<evidence type="ECO:0000256" key="6">
    <source>
        <dbReference type="SAM" id="Phobius"/>
    </source>
</evidence>
<dbReference type="Pfam" id="PF02518">
    <property type="entry name" value="HATPase_c"/>
    <property type="match status" value="1"/>
</dbReference>
<keyword evidence="6" id="KW-1133">Transmembrane helix</keyword>
<dbReference type="InterPro" id="IPR003594">
    <property type="entry name" value="HATPase_dom"/>
</dbReference>
<dbReference type="Proteomes" id="UP001143372">
    <property type="component" value="Unassembled WGS sequence"/>
</dbReference>
<proteinExistence type="predicted"/>
<dbReference type="SUPFAM" id="SSF55874">
    <property type="entry name" value="ATPase domain of HSP90 chaperone/DNA topoisomerase II/histidine kinase"/>
    <property type="match status" value="1"/>
</dbReference>
<dbReference type="Gene3D" id="6.10.340.10">
    <property type="match status" value="1"/>
</dbReference>
<evidence type="ECO:0000313" key="8">
    <source>
        <dbReference type="EMBL" id="GLK67986.1"/>
    </source>
</evidence>
<keyword evidence="4 8" id="KW-0418">Kinase</keyword>
<dbReference type="GO" id="GO:0000155">
    <property type="term" value="F:phosphorelay sensor kinase activity"/>
    <property type="evidence" value="ECO:0007669"/>
    <property type="project" value="InterPro"/>
</dbReference>
<dbReference type="Pfam" id="PF07730">
    <property type="entry name" value="HisKA_3"/>
    <property type="match status" value="1"/>
</dbReference>
<keyword evidence="2" id="KW-0597">Phosphoprotein</keyword>
<protein>
    <submittedName>
        <fullName evidence="8">Sensor histidine kinase</fullName>
    </submittedName>
</protein>
<feature type="domain" description="HAMP" evidence="7">
    <location>
        <begin position="200"/>
        <end position="252"/>
    </location>
</feature>
<sequence length="473" mass="50543">MSAIDGGAAVGAAPPISRAGRTPEARPAETLRRRILTVVVLIDVGCCLAAAAVEIVNARRATRVEMAASLEIAEPLVRETVTSFQRDVGRDVSDLQFALPGIRHVRIAVHRPDGSLIGSREPAQVSDAERAPAWFAALISGEVERLAIPVIVAGNPVALVAIHGEASDEIAEVWEDMTSLAILFAILNGVGLAAFALALGRILAPLGALADGLSDLERQRLERRLSIPRIFEFAALARRFNALAKALSAERETNALLSRRMVTLQDDERRQIAAELHDELGPCLFGLRANLGLLGRDIDSGLIGSDSRDRFEAAVEIAERLQSVNGRLLRKLRPMALGEAPLAEVLAGLLAEFERHHPRHGFALFAEDLANGYGDVADLTVYRSVQEGVTNALRHAACSAVSVHVRERDGDILVRVVDDGEGVPDAASAGFGLVGLRDRLQALQGGFELRTTPQGAALEVTIPIARDSRSPGQ</sequence>
<dbReference type="EMBL" id="BSFI01000007">
    <property type="protein sequence ID" value="GLK67986.1"/>
    <property type="molecule type" value="Genomic_DNA"/>
</dbReference>
<dbReference type="PANTHER" id="PTHR24421">
    <property type="entry name" value="NITRATE/NITRITE SENSOR PROTEIN NARX-RELATED"/>
    <property type="match status" value="1"/>
</dbReference>
<evidence type="ECO:0000256" key="2">
    <source>
        <dbReference type="ARBA" id="ARBA00022553"/>
    </source>
</evidence>
<comment type="subcellular location">
    <subcellularLocation>
        <location evidence="1">Membrane</location>
    </subcellularLocation>
</comment>
<feature type="transmembrane region" description="Helical" evidence="6">
    <location>
        <begin position="180"/>
        <end position="204"/>
    </location>
</feature>
<dbReference type="PANTHER" id="PTHR24421:SF58">
    <property type="entry name" value="SIGNAL TRANSDUCTION HISTIDINE-PROTEIN KINASE_PHOSPHATASE UHPB"/>
    <property type="match status" value="1"/>
</dbReference>
<gene>
    <name evidence="8" type="ORF">GCM10008179_16240</name>
</gene>
<reference evidence="8" key="2">
    <citation type="submission" date="2023-01" db="EMBL/GenBank/DDBJ databases">
        <authorList>
            <person name="Sun Q."/>
            <person name="Evtushenko L."/>
        </authorList>
    </citation>
    <scope>NUCLEOTIDE SEQUENCE</scope>
    <source>
        <strain evidence="8">VKM B-2347</strain>
    </source>
</reference>